<organism evidence="1 2">
    <name type="scientific">Ridgeia piscesae</name>
    <name type="common">Tubeworm</name>
    <dbReference type="NCBI Taxonomy" id="27915"/>
    <lineage>
        <taxon>Eukaryota</taxon>
        <taxon>Metazoa</taxon>
        <taxon>Spiralia</taxon>
        <taxon>Lophotrochozoa</taxon>
        <taxon>Annelida</taxon>
        <taxon>Polychaeta</taxon>
        <taxon>Sedentaria</taxon>
        <taxon>Canalipalpata</taxon>
        <taxon>Sabellida</taxon>
        <taxon>Siboglinidae</taxon>
        <taxon>Ridgeia</taxon>
    </lineage>
</organism>
<reference evidence="1" key="1">
    <citation type="journal article" date="2023" name="Mol. Biol. Evol.">
        <title>Third-Generation Sequencing Reveals the Adaptive Role of the Epigenome in Three Deep-Sea Polychaetes.</title>
        <authorList>
            <person name="Perez M."/>
            <person name="Aroh O."/>
            <person name="Sun Y."/>
            <person name="Lan Y."/>
            <person name="Juniper S.K."/>
            <person name="Young C.R."/>
            <person name="Angers B."/>
            <person name="Qian P.Y."/>
        </authorList>
    </citation>
    <scope>NUCLEOTIDE SEQUENCE</scope>
    <source>
        <strain evidence="1">R07B-5</strain>
    </source>
</reference>
<protein>
    <recommendedName>
        <fullName evidence="3">Reverse transcriptase domain-containing protein</fullName>
    </recommendedName>
</protein>
<dbReference type="Proteomes" id="UP001209878">
    <property type="component" value="Unassembled WGS sequence"/>
</dbReference>
<proteinExistence type="predicted"/>
<comment type="caution">
    <text evidence="1">The sequence shown here is derived from an EMBL/GenBank/DDBJ whole genome shotgun (WGS) entry which is preliminary data.</text>
</comment>
<dbReference type="PANTHER" id="PTHR19446">
    <property type="entry name" value="REVERSE TRANSCRIPTASES"/>
    <property type="match status" value="1"/>
</dbReference>
<dbReference type="EMBL" id="JAODUO010000064">
    <property type="protein sequence ID" value="KAK2190949.1"/>
    <property type="molecule type" value="Genomic_DNA"/>
</dbReference>
<name>A0AAD9P9Y4_RIDPI</name>
<evidence type="ECO:0008006" key="3">
    <source>
        <dbReference type="Google" id="ProtNLM"/>
    </source>
</evidence>
<sequence>MLRSKLAFRIRQKHNRQGTSKPTKLSTANLSTISHRESVEQEMYSALAQWEETPDEEWAALQQVVYNTAKTYLVKPERKHQDWFDPNDQELHTLMNRRNQAHQRVFQTRSTRCTTAAYKDACRLLQKRTRALKSDWWERNAMELQRAADRNDKKGFYSGLTEVWGPKKKEPVHLKSTDGMETFSDSKRVVARWSEHFQKLLNVPGDIDHEALDTIPHRVTKTSLEEISTMANWARAIVGMKDGKTPGEDGISTEVWKHEGDNLFSRLHQLITNAWEVGFVPQAWKDASIVTIYKRGDRTDCGNNRGISLLSIAGKNFARILLYKLSIHITPEVVPEKQCGFRGNRSTVEMILCLRQLQEKCIL</sequence>
<accession>A0AAD9P9Y4</accession>
<evidence type="ECO:0000313" key="2">
    <source>
        <dbReference type="Proteomes" id="UP001209878"/>
    </source>
</evidence>
<keyword evidence="2" id="KW-1185">Reference proteome</keyword>
<evidence type="ECO:0000313" key="1">
    <source>
        <dbReference type="EMBL" id="KAK2190949.1"/>
    </source>
</evidence>
<dbReference type="AlphaFoldDB" id="A0AAD9P9Y4"/>
<gene>
    <name evidence="1" type="ORF">NP493_64g04001</name>
</gene>